<dbReference type="Proteomes" id="UP000299102">
    <property type="component" value="Unassembled WGS sequence"/>
</dbReference>
<feature type="region of interest" description="Disordered" evidence="1">
    <location>
        <begin position="62"/>
        <end position="123"/>
    </location>
</feature>
<feature type="compositionally biased region" description="Low complexity" evidence="1">
    <location>
        <begin position="170"/>
        <end position="192"/>
    </location>
</feature>
<evidence type="ECO:0000256" key="1">
    <source>
        <dbReference type="SAM" id="MobiDB-lite"/>
    </source>
</evidence>
<feature type="compositionally biased region" description="Pro residues" evidence="1">
    <location>
        <begin position="64"/>
        <end position="77"/>
    </location>
</feature>
<evidence type="ECO:0000313" key="2">
    <source>
        <dbReference type="EMBL" id="GBP97661.1"/>
    </source>
</evidence>
<proteinExistence type="predicted"/>
<accession>A0A4C2A9X6</accession>
<feature type="compositionally biased region" description="Polar residues" evidence="1">
    <location>
        <begin position="212"/>
        <end position="221"/>
    </location>
</feature>
<sequence length="221" mass="23548">MLKQSVHDFRLSADLQHRCCIVSMSADDAVLTCAAPRPPACGVAPSVACASCSAARRRVLRPTAPRPASPAAPPYLPKLPHDPAREPCGRRVAPSAVLRERSTSAEHSCGYRNGQIKTSSVPNGRGHLDLLREFGHTAFPLTLRWWYSIRNGSRIHAAEGVNKRSANARPSEGTSSDSDSDPGSGDSPDHSGFTTVRRRRAAKGSKPKAAGLTQTSDGSMC</sequence>
<dbReference type="EMBL" id="BGZK01002983">
    <property type="protein sequence ID" value="GBP97661.1"/>
    <property type="molecule type" value="Genomic_DNA"/>
</dbReference>
<feature type="compositionally biased region" description="Basic residues" evidence="1">
    <location>
        <begin position="196"/>
        <end position="206"/>
    </location>
</feature>
<protein>
    <submittedName>
        <fullName evidence="2">Uncharacterized protein</fullName>
    </submittedName>
</protein>
<name>A0A4C2A9X6_EUMVA</name>
<organism evidence="2 3">
    <name type="scientific">Eumeta variegata</name>
    <name type="common">Bagworm moth</name>
    <name type="synonym">Eumeta japonica</name>
    <dbReference type="NCBI Taxonomy" id="151549"/>
    <lineage>
        <taxon>Eukaryota</taxon>
        <taxon>Metazoa</taxon>
        <taxon>Ecdysozoa</taxon>
        <taxon>Arthropoda</taxon>
        <taxon>Hexapoda</taxon>
        <taxon>Insecta</taxon>
        <taxon>Pterygota</taxon>
        <taxon>Neoptera</taxon>
        <taxon>Endopterygota</taxon>
        <taxon>Lepidoptera</taxon>
        <taxon>Glossata</taxon>
        <taxon>Ditrysia</taxon>
        <taxon>Tineoidea</taxon>
        <taxon>Psychidae</taxon>
        <taxon>Oiketicinae</taxon>
        <taxon>Eumeta</taxon>
    </lineage>
</organism>
<feature type="region of interest" description="Disordered" evidence="1">
    <location>
        <begin position="160"/>
        <end position="221"/>
    </location>
</feature>
<dbReference type="AlphaFoldDB" id="A0A4C2A9X6"/>
<reference evidence="2 3" key="1">
    <citation type="journal article" date="2019" name="Commun. Biol.">
        <title>The bagworm genome reveals a unique fibroin gene that provides high tensile strength.</title>
        <authorList>
            <person name="Kono N."/>
            <person name="Nakamura H."/>
            <person name="Ohtoshi R."/>
            <person name="Tomita M."/>
            <person name="Numata K."/>
            <person name="Arakawa K."/>
        </authorList>
    </citation>
    <scope>NUCLEOTIDE SEQUENCE [LARGE SCALE GENOMIC DNA]</scope>
</reference>
<evidence type="ECO:0000313" key="3">
    <source>
        <dbReference type="Proteomes" id="UP000299102"/>
    </source>
</evidence>
<comment type="caution">
    <text evidence="2">The sequence shown here is derived from an EMBL/GenBank/DDBJ whole genome shotgun (WGS) entry which is preliminary data.</text>
</comment>
<keyword evidence="3" id="KW-1185">Reference proteome</keyword>
<feature type="compositionally biased region" description="Basic and acidic residues" evidence="1">
    <location>
        <begin position="79"/>
        <end position="89"/>
    </location>
</feature>
<gene>
    <name evidence="2" type="ORF">EVAR_67994_1</name>
</gene>